<evidence type="ECO:0000256" key="11">
    <source>
        <dbReference type="ARBA" id="ARBA00023237"/>
    </source>
</evidence>
<reference evidence="17 18" key="1">
    <citation type="journal article" date="2020" name="Int. J. Syst. Evol. Microbiol.">
        <title>Novel acetic acid bacteria from cider fermentations: Acetobacter conturbans sp. nov. and Acetobacter fallax sp. nov.</title>
        <authorList>
            <person name="Sombolestani A.S."/>
            <person name="Cleenwerck I."/>
            <person name="Cnockaert M."/>
            <person name="Borremans W."/>
            <person name="Wieme A.D."/>
            <person name="De Vuyst L."/>
            <person name="Vandamme P."/>
        </authorList>
    </citation>
    <scope>NUCLEOTIDE SEQUENCE [LARGE SCALE GENOMIC DNA]</scope>
    <source>
        <strain evidence="17 18">LMG 1627</strain>
    </source>
</reference>
<dbReference type="RefSeq" id="WP_173568481.1">
    <property type="nucleotide sequence ID" value="NZ_WOSY01000001.1"/>
</dbReference>
<sequence>MKRVSLLASVTFLSGTSVAAAQSVHAHKPKVTDSSMAQVQAVPSKSTKAKAARTHVMAGAVEGMSVRAARHVTRGSTTVISSKEFKSAVAGTSVLKILERQPGILFQSDDPQGVDTGGVKLYMHGFSQNQIGFALDGIPLGESVYRNYNGLNTVEAISSENVGSMDVSQGAGALDMPSTNSLGGAIRIYSSDPKDKLGGTLAQTGGSNGSVHTFIRFDSGKLNSSGTKFYASYMRNDTQLWKGQGDQFLQQVNFKLVQPIREESRVSLFFDYSDLSQYNYQAESLEMVRVLGYNVSNTYPDYRRAYQIAQGIYKHGENLTSDPKDVAYYAGTTTTTDYLGGLNFHFKMAPKLYWDSVVYGHGQEAATQWSSPWLASANGAPLSEIVKQPAIHRYGLTSAVTYDVARHHIRAGLWYENNKYISNMYAYNDPVLADGETITPNPFRKWRDAFAHLWGQTYNTNTFQTFIEDTYRPIDNLSLHAGFKSMLSTTHVSETGNYEPYTGTDALAGGVGLTTFGAFLPHFSANWRFLSHHELYFDVSRNMRAYPESGYHLSASPFAVSQAAFDLARKTLKPESNWAYSVGYRFNSHYVDAGVSGYHVDFSNRLGAMVAGSQQNPQTTVTNLGGVTMNGVDSSVTIRPLKNLSIFNSVSYNHSTYDNNVTEEGVTYAVQGKHVVNYPVFMYKSSADYQWGKADFHIDASYIGTRYFSYTNDTKLPTYWLVNFGARYDFGRIGPAANLQLTFNITNLTGQKYLIMAGDDGGNPLSGDYQSLVVGAPRQFFGGVRADF</sequence>
<evidence type="ECO:0000256" key="5">
    <source>
        <dbReference type="ARBA" id="ARBA00022692"/>
    </source>
</evidence>
<evidence type="ECO:0000256" key="6">
    <source>
        <dbReference type="ARBA" id="ARBA00022729"/>
    </source>
</evidence>
<evidence type="ECO:0000256" key="13">
    <source>
        <dbReference type="RuleBase" id="RU003357"/>
    </source>
</evidence>
<dbReference type="Proteomes" id="UP000631653">
    <property type="component" value="Unassembled WGS sequence"/>
</dbReference>
<gene>
    <name evidence="17" type="ORF">GOB81_00830</name>
</gene>
<feature type="domain" description="TonB-dependent receptor plug" evidence="16">
    <location>
        <begin position="73"/>
        <end position="184"/>
    </location>
</feature>
<dbReference type="SUPFAM" id="SSF56935">
    <property type="entry name" value="Porins"/>
    <property type="match status" value="1"/>
</dbReference>
<dbReference type="PANTHER" id="PTHR32552:SF89">
    <property type="entry name" value="CATECHOLATE SIDEROPHORE RECEPTOR FIU"/>
    <property type="match status" value="1"/>
</dbReference>
<keyword evidence="17" id="KW-0675">Receptor</keyword>
<feature type="signal peptide" evidence="14">
    <location>
        <begin position="1"/>
        <end position="19"/>
    </location>
</feature>
<evidence type="ECO:0000256" key="7">
    <source>
        <dbReference type="ARBA" id="ARBA00023004"/>
    </source>
</evidence>
<name>A0ABX0JUY1_9PROT</name>
<dbReference type="PANTHER" id="PTHR32552">
    <property type="entry name" value="FERRICHROME IRON RECEPTOR-RELATED"/>
    <property type="match status" value="1"/>
</dbReference>
<keyword evidence="18" id="KW-1185">Reference proteome</keyword>
<feature type="domain" description="TonB-dependent receptor-like beta-barrel" evidence="15">
    <location>
        <begin position="294"/>
        <end position="748"/>
    </location>
</feature>
<keyword evidence="3 12" id="KW-1134">Transmembrane beta strand</keyword>
<comment type="similarity">
    <text evidence="12 13">Belongs to the TonB-dependent receptor family.</text>
</comment>
<feature type="chain" id="PRO_5045342241" evidence="14">
    <location>
        <begin position="20"/>
        <end position="788"/>
    </location>
</feature>
<evidence type="ECO:0000256" key="3">
    <source>
        <dbReference type="ARBA" id="ARBA00022452"/>
    </source>
</evidence>
<evidence type="ECO:0000256" key="12">
    <source>
        <dbReference type="PROSITE-ProRule" id="PRU01360"/>
    </source>
</evidence>
<keyword evidence="5 12" id="KW-0812">Transmembrane</keyword>
<dbReference type="InterPro" id="IPR036942">
    <property type="entry name" value="Beta-barrel_TonB_sf"/>
</dbReference>
<keyword evidence="11 12" id="KW-0998">Cell outer membrane</keyword>
<dbReference type="Pfam" id="PF00593">
    <property type="entry name" value="TonB_dep_Rec_b-barrel"/>
    <property type="match status" value="1"/>
</dbReference>
<keyword evidence="4" id="KW-0410">Iron transport</keyword>
<evidence type="ECO:0000256" key="8">
    <source>
        <dbReference type="ARBA" id="ARBA00023065"/>
    </source>
</evidence>
<evidence type="ECO:0000256" key="14">
    <source>
        <dbReference type="SAM" id="SignalP"/>
    </source>
</evidence>
<keyword evidence="7" id="KW-0408">Iron</keyword>
<dbReference type="Gene3D" id="2.170.130.10">
    <property type="entry name" value="TonB-dependent receptor, plug domain"/>
    <property type="match status" value="1"/>
</dbReference>
<evidence type="ECO:0000256" key="4">
    <source>
        <dbReference type="ARBA" id="ARBA00022496"/>
    </source>
</evidence>
<dbReference type="Gene3D" id="2.40.170.20">
    <property type="entry name" value="TonB-dependent receptor, beta-barrel domain"/>
    <property type="match status" value="1"/>
</dbReference>
<evidence type="ECO:0000256" key="1">
    <source>
        <dbReference type="ARBA" id="ARBA00004571"/>
    </source>
</evidence>
<comment type="subcellular location">
    <subcellularLocation>
        <location evidence="1 12">Cell outer membrane</location>
        <topology evidence="1 12">Multi-pass membrane protein</topology>
    </subcellularLocation>
</comment>
<evidence type="ECO:0000256" key="2">
    <source>
        <dbReference type="ARBA" id="ARBA00022448"/>
    </source>
</evidence>
<dbReference type="InterPro" id="IPR012910">
    <property type="entry name" value="Plug_dom"/>
</dbReference>
<dbReference type="InterPro" id="IPR037066">
    <property type="entry name" value="Plug_dom_sf"/>
</dbReference>
<keyword evidence="9 13" id="KW-0798">TonB box</keyword>
<dbReference type="EMBL" id="WOSY01000001">
    <property type="protein sequence ID" value="NHN87182.1"/>
    <property type="molecule type" value="Genomic_DNA"/>
</dbReference>
<keyword evidence="10 12" id="KW-0472">Membrane</keyword>
<dbReference type="Pfam" id="PF07715">
    <property type="entry name" value="Plug"/>
    <property type="match status" value="1"/>
</dbReference>
<comment type="caution">
    <text evidence="17">The sequence shown here is derived from an EMBL/GenBank/DDBJ whole genome shotgun (WGS) entry which is preliminary data.</text>
</comment>
<evidence type="ECO:0000256" key="9">
    <source>
        <dbReference type="ARBA" id="ARBA00023077"/>
    </source>
</evidence>
<keyword evidence="2 12" id="KW-0813">Transport</keyword>
<keyword evidence="6 14" id="KW-0732">Signal</keyword>
<keyword evidence="8" id="KW-0406">Ion transport</keyword>
<organism evidence="17 18">
    <name type="scientific">Acetobacter conturbans</name>
    <dbReference type="NCBI Taxonomy" id="1737472"/>
    <lineage>
        <taxon>Bacteria</taxon>
        <taxon>Pseudomonadati</taxon>
        <taxon>Pseudomonadota</taxon>
        <taxon>Alphaproteobacteria</taxon>
        <taxon>Acetobacterales</taxon>
        <taxon>Acetobacteraceae</taxon>
        <taxon>Acetobacter</taxon>
    </lineage>
</organism>
<evidence type="ECO:0000259" key="16">
    <source>
        <dbReference type="Pfam" id="PF07715"/>
    </source>
</evidence>
<evidence type="ECO:0000313" key="18">
    <source>
        <dbReference type="Proteomes" id="UP000631653"/>
    </source>
</evidence>
<accession>A0ABX0JUY1</accession>
<protein>
    <submittedName>
        <fullName evidence="17">TonB-dependent receptor</fullName>
    </submittedName>
</protein>
<dbReference type="InterPro" id="IPR000531">
    <property type="entry name" value="Beta-barrel_TonB"/>
</dbReference>
<dbReference type="InterPro" id="IPR039426">
    <property type="entry name" value="TonB-dep_rcpt-like"/>
</dbReference>
<evidence type="ECO:0000313" key="17">
    <source>
        <dbReference type="EMBL" id="NHN87182.1"/>
    </source>
</evidence>
<dbReference type="PROSITE" id="PS52016">
    <property type="entry name" value="TONB_DEPENDENT_REC_3"/>
    <property type="match status" value="1"/>
</dbReference>
<evidence type="ECO:0000256" key="10">
    <source>
        <dbReference type="ARBA" id="ARBA00023136"/>
    </source>
</evidence>
<evidence type="ECO:0000259" key="15">
    <source>
        <dbReference type="Pfam" id="PF00593"/>
    </source>
</evidence>
<proteinExistence type="inferred from homology"/>